<keyword evidence="3" id="KW-0464">Manganese</keyword>
<name>A0A419N8K3_9GAMM</name>
<dbReference type="InterPro" id="IPR004216">
    <property type="entry name" value="Fuc/Ara_isomerase_C"/>
</dbReference>
<evidence type="ECO:0000256" key="2">
    <source>
        <dbReference type="ARBA" id="ARBA00022935"/>
    </source>
</evidence>
<evidence type="ECO:0000256" key="3">
    <source>
        <dbReference type="ARBA" id="ARBA00023211"/>
    </source>
</evidence>
<comment type="caution">
    <text evidence="6">The sequence shown here is derived from an EMBL/GenBank/DDBJ whole genome shotgun (WGS) entry which is preliminary data.</text>
</comment>
<gene>
    <name evidence="6" type="ORF">D6C13_11660</name>
</gene>
<dbReference type="InterPro" id="IPR009015">
    <property type="entry name" value="Fucose_isomerase_N/cen_sf"/>
</dbReference>
<dbReference type="GO" id="GO:0008733">
    <property type="term" value="F:L-arabinose isomerase activity"/>
    <property type="evidence" value="ECO:0007669"/>
    <property type="project" value="InterPro"/>
</dbReference>
<evidence type="ECO:0000256" key="1">
    <source>
        <dbReference type="ARBA" id="ARBA00022723"/>
    </source>
</evidence>
<evidence type="ECO:0000313" key="6">
    <source>
        <dbReference type="EMBL" id="RJT43996.1"/>
    </source>
</evidence>
<keyword evidence="4 6" id="KW-0413">Isomerase</keyword>
<accession>A0A419N8K3</accession>
<dbReference type="OrthoDB" id="9765600at2"/>
<dbReference type="AlphaFoldDB" id="A0A419N8K3"/>
<dbReference type="SUPFAM" id="SSF53743">
    <property type="entry name" value="FucI/AraA N-terminal and middle domains"/>
    <property type="match status" value="1"/>
</dbReference>
<dbReference type="EMBL" id="RAHH01000012">
    <property type="protein sequence ID" value="RJT43996.1"/>
    <property type="molecule type" value="Genomic_DNA"/>
</dbReference>
<dbReference type="PANTHER" id="PTHR38464:SF1">
    <property type="entry name" value="L-ARABINOSE ISOMERASE"/>
    <property type="match status" value="1"/>
</dbReference>
<keyword evidence="7" id="KW-1185">Reference proteome</keyword>
<evidence type="ECO:0000313" key="7">
    <source>
        <dbReference type="Proteomes" id="UP000284908"/>
    </source>
</evidence>
<dbReference type="GO" id="GO:0005829">
    <property type="term" value="C:cytosol"/>
    <property type="evidence" value="ECO:0007669"/>
    <property type="project" value="TreeGrafter"/>
</dbReference>
<dbReference type="CDD" id="cd00578">
    <property type="entry name" value="L-fuc_L-ara-isomerases"/>
    <property type="match status" value="1"/>
</dbReference>
<protein>
    <submittedName>
        <fullName evidence="6">Arabinose isomerase</fullName>
    </submittedName>
</protein>
<sequence>MRNSRPLNAALFGIGLNTYWPQFTGLEARLTGYLDEIEKKLASPQVIIHNGGLVDSVEKSDTLASELKQISPDVIVIAISTYALSSTVLPLVQQFQVPVLILALQPERNLPYQIIREMTDRGARTGEWLAHCQACSAPELANVFNRAGITYEMIVGALNNDPYVWQQTQQWLTAMTVKNQLSKSTVGVLGHYYNGMVDVYSNMTNLSARLGVRFKPLEMCELNSLREQVSDRQREAKQQEVGESLRIDASCDKTELERAVTTAVALDQLVGNNGLDALAYYYEGAPGNAYENIVTSVILGNTLLTGRNIPVAGEYEIKNVIAMKIMSLLGAGGSFSEPYGIDFDDDVVLWGHDGPAHPVMAEGDVRLVPLPVYHGKPGKGISIQMSVRKGPVTFLSVIEDVNNQVILQYAEGESVEGEILDIGNTNSRYRFALSAREFTKNWSCAGPAHHCAIGIGHQGEIIEKLATVLGVVARRIC</sequence>
<dbReference type="RefSeq" id="WP_120132914.1">
    <property type="nucleotide sequence ID" value="NZ_RAHH01000012.1"/>
</dbReference>
<dbReference type="PANTHER" id="PTHR38464">
    <property type="entry name" value="L-ARABINOSE ISOMERASE"/>
    <property type="match status" value="1"/>
</dbReference>
<keyword evidence="2" id="KW-0054">Arabinose catabolism</keyword>
<proteinExistence type="predicted"/>
<reference evidence="6 7" key="1">
    <citation type="submission" date="2018-09" db="EMBL/GenBank/DDBJ databases">
        <authorList>
            <person name="Le Fleche-Mateos A."/>
        </authorList>
    </citation>
    <scope>NUCLEOTIDE SEQUENCE [LARGE SCALE GENOMIC DNA]</scope>
    <source>
        <strain evidence="6 7">DSM 27399</strain>
    </source>
</reference>
<evidence type="ECO:0000256" key="4">
    <source>
        <dbReference type="ARBA" id="ARBA00023235"/>
    </source>
</evidence>
<dbReference type="InterPro" id="IPR003762">
    <property type="entry name" value="Lara_isomerase"/>
</dbReference>
<dbReference type="SUPFAM" id="SSF50443">
    <property type="entry name" value="FucI/AraA C-terminal domain-like"/>
    <property type="match status" value="1"/>
</dbReference>
<dbReference type="Proteomes" id="UP000284908">
    <property type="component" value="Unassembled WGS sequence"/>
</dbReference>
<dbReference type="GO" id="GO:0046872">
    <property type="term" value="F:metal ion binding"/>
    <property type="evidence" value="ECO:0007669"/>
    <property type="project" value="UniProtKB-KW"/>
</dbReference>
<keyword evidence="5" id="KW-0119">Carbohydrate metabolism</keyword>
<dbReference type="GO" id="GO:0019569">
    <property type="term" value="P:L-arabinose catabolic process to D-xylulose 5-phosphate"/>
    <property type="evidence" value="ECO:0007669"/>
    <property type="project" value="TreeGrafter"/>
</dbReference>
<evidence type="ECO:0000256" key="5">
    <source>
        <dbReference type="ARBA" id="ARBA00023277"/>
    </source>
</evidence>
<organism evidence="6 7">
    <name type="scientific">Rahnella woolbedingensis</name>
    <dbReference type="NCBI Taxonomy" id="1510574"/>
    <lineage>
        <taxon>Bacteria</taxon>
        <taxon>Pseudomonadati</taxon>
        <taxon>Pseudomonadota</taxon>
        <taxon>Gammaproteobacteria</taxon>
        <taxon>Enterobacterales</taxon>
        <taxon>Yersiniaceae</taxon>
        <taxon>Rahnella</taxon>
    </lineage>
</organism>
<keyword evidence="1" id="KW-0479">Metal-binding</keyword>